<keyword evidence="2" id="KW-1185">Reference proteome</keyword>
<accession>A0A344TUW5</accession>
<dbReference type="RefSeq" id="WP_114053649.1">
    <property type="nucleotide sequence ID" value="NZ_CP030862.1"/>
</dbReference>
<dbReference type="OrthoDB" id="3543532at2"/>
<evidence type="ECO:0000313" key="1">
    <source>
        <dbReference type="EMBL" id="AXE22436.1"/>
    </source>
</evidence>
<proteinExistence type="predicted"/>
<sequence length="148" mass="16508">MVHEIHEPGQKHPEESLVRAGRTVGFLEQARTDAVGPAEQAAWDEKWMFDTAIGYLPAYDSEVQAGFDYVVDKWLADEQKHIDKEFTDGTYKAFQKRNEQLMALTDEWVKLHDAGAIRFKYEHTVDTASGAGADRAKAVAPPESGAAE</sequence>
<dbReference type="EMBL" id="CP030862">
    <property type="protein sequence ID" value="AXE22436.1"/>
    <property type="molecule type" value="Genomic_DNA"/>
</dbReference>
<evidence type="ECO:0000313" key="2">
    <source>
        <dbReference type="Proteomes" id="UP000252004"/>
    </source>
</evidence>
<organism evidence="1 2">
    <name type="scientific">Streptomyces globosus</name>
    <dbReference type="NCBI Taxonomy" id="68209"/>
    <lineage>
        <taxon>Bacteria</taxon>
        <taxon>Bacillati</taxon>
        <taxon>Actinomycetota</taxon>
        <taxon>Actinomycetes</taxon>
        <taxon>Kitasatosporales</taxon>
        <taxon>Streptomycetaceae</taxon>
        <taxon>Streptomyces</taxon>
    </lineage>
</organism>
<name>A0A344TUW5_9ACTN</name>
<gene>
    <name evidence="1" type="ORF">C0216_02375</name>
</gene>
<protein>
    <submittedName>
        <fullName evidence="1">Uncharacterized protein</fullName>
    </submittedName>
</protein>
<dbReference type="Proteomes" id="UP000252004">
    <property type="component" value="Chromosome"/>
</dbReference>
<dbReference type="KEGG" id="sgz:C0216_02375"/>
<reference evidence="1 2" key="1">
    <citation type="submission" date="2018-01" db="EMBL/GenBank/DDBJ databases">
        <title>Draft genome Sequence of streptomyces globosus LZH-48.</title>
        <authorList>
            <person name="Ran K."/>
            <person name="Li Z."/>
            <person name="Wei S."/>
            <person name="Dong R."/>
        </authorList>
    </citation>
    <scope>NUCLEOTIDE SEQUENCE [LARGE SCALE GENOMIC DNA]</scope>
    <source>
        <strain evidence="1 2">LZH-48</strain>
    </source>
</reference>
<dbReference type="AlphaFoldDB" id="A0A344TUW5"/>